<comment type="caution">
    <text evidence="3">The sequence shown here is derived from an EMBL/GenBank/DDBJ whole genome shotgun (WGS) entry which is preliminary data.</text>
</comment>
<feature type="compositionally biased region" description="Basic and acidic residues" evidence="2">
    <location>
        <begin position="1538"/>
        <end position="1551"/>
    </location>
</feature>
<evidence type="ECO:0000313" key="4">
    <source>
        <dbReference type="Proteomes" id="UP000279307"/>
    </source>
</evidence>
<evidence type="ECO:0000256" key="2">
    <source>
        <dbReference type="SAM" id="MobiDB-lite"/>
    </source>
</evidence>
<dbReference type="OrthoDB" id="8035982at2759"/>
<feature type="compositionally biased region" description="Basic and acidic residues" evidence="2">
    <location>
        <begin position="1075"/>
        <end position="1091"/>
    </location>
</feature>
<keyword evidence="1" id="KW-0175">Coiled coil</keyword>
<feature type="compositionally biased region" description="Basic and acidic residues" evidence="2">
    <location>
        <begin position="152"/>
        <end position="186"/>
    </location>
</feature>
<feature type="region of interest" description="Disordered" evidence="2">
    <location>
        <begin position="1166"/>
        <end position="1185"/>
    </location>
</feature>
<feature type="compositionally biased region" description="Basic and acidic residues" evidence="2">
    <location>
        <begin position="23"/>
        <end position="40"/>
    </location>
</feature>
<feature type="compositionally biased region" description="Low complexity" evidence="2">
    <location>
        <begin position="1055"/>
        <end position="1069"/>
    </location>
</feature>
<dbReference type="Proteomes" id="UP000279307">
    <property type="component" value="Chromosome 1"/>
</dbReference>
<evidence type="ECO:0000256" key="1">
    <source>
        <dbReference type="SAM" id="Coils"/>
    </source>
</evidence>
<feature type="region of interest" description="Disordered" evidence="2">
    <location>
        <begin position="953"/>
        <end position="979"/>
    </location>
</feature>
<feature type="region of interest" description="Disordered" evidence="2">
    <location>
        <begin position="1538"/>
        <end position="1576"/>
    </location>
</feature>
<feature type="region of interest" description="Disordered" evidence="2">
    <location>
        <begin position="871"/>
        <end position="919"/>
    </location>
</feature>
<feature type="compositionally biased region" description="Polar residues" evidence="2">
    <location>
        <begin position="262"/>
        <end position="274"/>
    </location>
</feature>
<feature type="compositionally biased region" description="Basic residues" evidence="2">
    <location>
        <begin position="492"/>
        <end position="506"/>
    </location>
</feature>
<feature type="compositionally biased region" description="Basic and acidic residues" evidence="2">
    <location>
        <begin position="1018"/>
        <end position="1051"/>
    </location>
</feature>
<feature type="region of interest" description="Disordered" evidence="2">
    <location>
        <begin position="1018"/>
        <end position="1091"/>
    </location>
</feature>
<proteinExistence type="predicted"/>
<feature type="compositionally biased region" description="Basic and acidic residues" evidence="2">
    <location>
        <begin position="1563"/>
        <end position="1576"/>
    </location>
</feature>
<protein>
    <submittedName>
        <fullName evidence="3">Uncharacterized protein</fullName>
    </submittedName>
</protein>
<feature type="compositionally biased region" description="Basic residues" evidence="2">
    <location>
        <begin position="872"/>
        <end position="902"/>
    </location>
</feature>
<name>A0A3L8E5K3_OOCBI</name>
<feature type="compositionally biased region" description="Polar residues" evidence="2">
    <location>
        <begin position="95"/>
        <end position="106"/>
    </location>
</feature>
<accession>A0A3L8E5K3</accession>
<organism evidence="3 4">
    <name type="scientific">Ooceraea biroi</name>
    <name type="common">Clonal raider ant</name>
    <name type="synonym">Cerapachys biroi</name>
    <dbReference type="NCBI Taxonomy" id="2015173"/>
    <lineage>
        <taxon>Eukaryota</taxon>
        <taxon>Metazoa</taxon>
        <taxon>Ecdysozoa</taxon>
        <taxon>Arthropoda</taxon>
        <taxon>Hexapoda</taxon>
        <taxon>Insecta</taxon>
        <taxon>Pterygota</taxon>
        <taxon>Neoptera</taxon>
        <taxon>Endopterygota</taxon>
        <taxon>Hymenoptera</taxon>
        <taxon>Apocrita</taxon>
        <taxon>Aculeata</taxon>
        <taxon>Formicoidea</taxon>
        <taxon>Formicidae</taxon>
        <taxon>Dorylinae</taxon>
        <taxon>Ooceraea</taxon>
    </lineage>
</organism>
<feature type="region of interest" description="Disordered" evidence="2">
    <location>
        <begin position="23"/>
        <end position="44"/>
    </location>
</feature>
<feature type="region of interest" description="Disordered" evidence="2">
    <location>
        <begin position="79"/>
        <end position="115"/>
    </location>
</feature>
<evidence type="ECO:0000313" key="3">
    <source>
        <dbReference type="EMBL" id="RLU27389.1"/>
    </source>
</evidence>
<feature type="coiled-coil region" evidence="1">
    <location>
        <begin position="725"/>
        <end position="788"/>
    </location>
</feature>
<dbReference type="EMBL" id="QOIP01000001">
    <property type="protein sequence ID" value="RLU27389.1"/>
    <property type="molecule type" value="Genomic_DNA"/>
</dbReference>
<feature type="compositionally biased region" description="Polar residues" evidence="2">
    <location>
        <begin position="225"/>
        <end position="254"/>
    </location>
</feature>
<reference evidence="3 4" key="1">
    <citation type="journal article" date="2018" name="Genome Res.">
        <title>The genomic architecture and molecular evolution of ant odorant receptors.</title>
        <authorList>
            <person name="McKenzie S.K."/>
            <person name="Kronauer D.J.C."/>
        </authorList>
    </citation>
    <scope>NUCLEOTIDE SEQUENCE [LARGE SCALE GENOMIC DNA]</scope>
    <source>
        <strain evidence="3">Clonal line C1</strain>
    </source>
</reference>
<feature type="compositionally biased region" description="Basic and acidic residues" evidence="2">
    <location>
        <begin position="440"/>
        <end position="449"/>
    </location>
</feature>
<gene>
    <name evidence="3" type="ORF">DMN91_001193</name>
</gene>
<feature type="region of interest" description="Disordered" evidence="2">
    <location>
        <begin position="147"/>
        <end position="186"/>
    </location>
</feature>
<feature type="region of interest" description="Disordered" evidence="2">
    <location>
        <begin position="201"/>
        <end position="280"/>
    </location>
</feature>
<feature type="region of interest" description="Disordered" evidence="2">
    <location>
        <begin position="429"/>
        <end position="562"/>
    </location>
</feature>
<feature type="compositionally biased region" description="Basic and acidic residues" evidence="2">
    <location>
        <begin position="202"/>
        <end position="224"/>
    </location>
</feature>
<sequence>MLKKEREKERRKHKEPKEQIIVDLGERKNKTVKNDLDKKPSGSLESSFENVFNEKGQVSTKENMKKLLQSEDSVNDIVQDSGNVKSKWSDKSLENGMTLSKNSESMSDNDDRGKITSDEINAHVDVNPDIMENILLDIEPIKILKSSAGLESSKDLHEEFEDKRSNRRPEDRYYYQESNRNRPNDVESMYEELKNVYDWSDGELKSGPRLRGDQRLRYESDNKIDTNFPQLQPLSDRSSSQNDDAQRSYHSSASWEKALNAPQRSAVNTDSGSPYENREYVESKTREVLKRNINSRNQAAISSQDLHESFVEPLDWHDDFDDNVKVRFGRGLKSVNDFVIPDVNKTYDHVYESDMANAASVNSYLHDFPQTFRENSSISQDCYANATTNLDFFNIRRDTANNDEDLEAAEQKYINRRTPRVRRAATSYRTFYDDMSQNQHDSDEADKSLSSRSQLPNILEDQESDGIYSERAPNWSNDMRDLNRYLRIPQNSRKKEKLRKKGKKTKHTTEKHLKTGSRSSSDRDRRHHAHRSDVSRIASASEWKSRKKNKAHASALAGRGSIQKSKTAERGLLHAAVVNEAPGERVLYENAEDQSTVKPEEDDARRKEITLLLAADNVDDESQMDMALHGELAGKIVDQIFERANESYGNDDEENHGATWQADPERSAEKTCVSLSPDMREFWDGCWKLIWRKNRWGRYAPPLPLVHEVTPKQDSGRKFLFENPGQEEKENISNLQKEVQVLETLVEEYNALTAKEKTEVQTIYDYLLQQLNQLLQHIEAREAEKRKLASISTGAARVGTGTILQYQNAMPNTTNATYSMKKNASSSPIDTHSFFRSNNTSLKMMDRQLYNNHAASSLFHHRETRNLDKVLKQRHKKKRQKIHNRKKNKNHRKSMQKRRKHQDHTGSLPMHRNSRRKRADLEENDWDSFYLGYEAPTIYDSFELLDAKLTGKEKKRKRELADKGSVAAENDGTLDSLPIKGKNRLEDEVILLNKREAWKRENEEQLEEIAFGKDMRNSTRERERFEKLTGGDKRRPIDEIGSRTKREDVSRETSAIRSVDRSSNSSAASKIGNGESKKNSTSKEDNVASSEDRLRLVERRINVFMDNNKTDAAIDTTAAEVSTGGKLAINGATDNQVKGKLRAINCETKIDKANGNASFVNLTSDTRPRVSKERREVQKTERETDDNAVKLNRATNHRSEEIDPEVELKNLRQQRERGIYGVADWRATDLFYDDDNLPRNKLRGKYVANLDEPDDLDTGPKNNLALLRLRSKKRPNDVVEWKLVPVIRRSPYRDVGASSRIGLTERRVPVLSNDRNVRIDLYLDSPKFWRLKHRRMRNGAPNISPMLRIIDDEDSFSLGIPPKTKRAIEIAGFKDLQVNPKMLVKQKLSRLRNNKRSDGSRVVGFRMSSAWNDLNRKLRNLPRSRDDLELGDQVIYDDGVGLQLPIWPYQYYINFAHSPTTFHLVPDILGRISDTYRYPARAYLEYGPFKGRTRNSDQRVARRDGFRLGSWKEATDFPADNLTNKSLKSGLVHEKVPVKTDESARANREDYPAPVEMRYTPGKIRENNETRARLEK</sequence>